<evidence type="ECO:0000313" key="2">
    <source>
        <dbReference type="Proteomes" id="UP001152795"/>
    </source>
</evidence>
<keyword evidence="2" id="KW-1185">Reference proteome</keyword>
<name>A0A6S7GQ01_PARCT</name>
<dbReference type="OrthoDB" id="5952813at2759"/>
<dbReference type="PANTHER" id="PTHR46791:SF5">
    <property type="entry name" value="CLR5 DOMAIN-CONTAINING PROTEIN-RELATED"/>
    <property type="match status" value="1"/>
</dbReference>
<reference evidence="1" key="1">
    <citation type="submission" date="2020-04" db="EMBL/GenBank/DDBJ databases">
        <authorList>
            <person name="Alioto T."/>
            <person name="Alioto T."/>
            <person name="Gomez Garrido J."/>
        </authorList>
    </citation>
    <scope>NUCLEOTIDE SEQUENCE</scope>
    <source>
        <strain evidence="1">A484AB</strain>
    </source>
</reference>
<comment type="caution">
    <text evidence="1">The sequence shown here is derived from an EMBL/GenBank/DDBJ whole genome shotgun (WGS) entry which is preliminary data.</text>
</comment>
<gene>
    <name evidence="1" type="ORF">PACLA_8A045834</name>
</gene>
<proteinExistence type="predicted"/>
<dbReference type="PANTHER" id="PTHR46791">
    <property type="entry name" value="EXPRESSED PROTEIN"/>
    <property type="match status" value="1"/>
</dbReference>
<protein>
    <submittedName>
        <fullName evidence="1">Uncharacterized protein</fullName>
    </submittedName>
</protein>
<dbReference type="Proteomes" id="UP001152795">
    <property type="component" value="Unassembled WGS sequence"/>
</dbReference>
<dbReference type="AlphaFoldDB" id="A0A6S7GQ01"/>
<evidence type="ECO:0000313" key="1">
    <source>
        <dbReference type="EMBL" id="CAB3986700.1"/>
    </source>
</evidence>
<accession>A0A6S7GQ01</accession>
<organism evidence="1 2">
    <name type="scientific">Paramuricea clavata</name>
    <name type="common">Red gorgonian</name>
    <name type="synonym">Violescent sea-whip</name>
    <dbReference type="NCBI Taxonomy" id="317549"/>
    <lineage>
        <taxon>Eukaryota</taxon>
        <taxon>Metazoa</taxon>
        <taxon>Cnidaria</taxon>
        <taxon>Anthozoa</taxon>
        <taxon>Octocorallia</taxon>
        <taxon>Malacalcyonacea</taxon>
        <taxon>Plexauridae</taxon>
        <taxon>Paramuricea</taxon>
    </lineage>
</organism>
<dbReference type="EMBL" id="CACRXK020001058">
    <property type="protein sequence ID" value="CAB3986700.1"/>
    <property type="molecule type" value="Genomic_DNA"/>
</dbReference>
<sequence>MAALENIGVEYIQSFLSREGSTIKDLSEHLKEQFPNTTGFSTRSIERFCKENDIRRKGVVSDETLDALVEGAVSQVGPVYGRKMMKGYLESQVGTTIASQHRIAKSLQRVNPDYHQRRVHRTERQTNPIPYHADYFGHKLHIDQNEKLVMYGVTHVCAIDGYSRYITAHSTMPIKNNYIIYDQIFSGSWKRILLDTLRTGVFGTLKRKPKERPSSSNRIKKESAIERLWVEVNARVNYPIKNALQSMEADGSIDMDSEEMKFHVSNVSRKLATLGLENVVRSWNYHPIPGVGKPIEVHAANNRAVQIDPQLVPTAAEAGESYEGLGGQLTLFPSFGADPLANYGDRAESREQQFLNQISIQDIMSQLVNGSDLLFRNAIELFANITRNQLT</sequence>